<accession>A0AAN8ZYV5</accession>
<dbReference type="AlphaFoldDB" id="A0AAN8ZYV5"/>
<proteinExistence type="predicted"/>
<name>A0AAN8ZYV5_HALRR</name>
<dbReference type="Proteomes" id="UP001381693">
    <property type="component" value="Unassembled WGS sequence"/>
</dbReference>
<gene>
    <name evidence="1" type="ORF">SK128_008513</name>
</gene>
<comment type="caution">
    <text evidence="1">The sequence shown here is derived from an EMBL/GenBank/DDBJ whole genome shotgun (WGS) entry which is preliminary data.</text>
</comment>
<dbReference type="EMBL" id="JAXCGZ010019661">
    <property type="protein sequence ID" value="KAK7065905.1"/>
    <property type="molecule type" value="Genomic_DNA"/>
</dbReference>
<protein>
    <submittedName>
        <fullName evidence="1">Uncharacterized protein</fullName>
    </submittedName>
</protein>
<feature type="non-terminal residue" evidence="1">
    <location>
        <position position="66"/>
    </location>
</feature>
<organism evidence="1 2">
    <name type="scientific">Halocaridina rubra</name>
    <name type="common">Hawaiian red shrimp</name>
    <dbReference type="NCBI Taxonomy" id="373956"/>
    <lineage>
        <taxon>Eukaryota</taxon>
        <taxon>Metazoa</taxon>
        <taxon>Ecdysozoa</taxon>
        <taxon>Arthropoda</taxon>
        <taxon>Crustacea</taxon>
        <taxon>Multicrustacea</taxon>
        <taxon>Malacostraca</taxon>
        <taxon>Eumalacostraca</taxon>
        <taxon>Eucarida</taxon>
        <taxon>Decapoda</taxon>
        <taxon>Pleocyemata</taxon>
        <taxon>Caridea</taxon>
        <taxon>Atyoidea</taxon>
        <taxon>Atyidae</taxon>
        <taxon>Halocaridina</taxon>
    </lineage>
</organism>
<sequence length="66" mass="6984">MISFILSRSAENGSGNKAPGWAGYNSLVSSAQSGTLVGALPLLPEVAQEWSTMLTVIYEASQLRNL</sequence>
<reference evidence="1 2" key="1">
    <citation type="submission" date="2023-11" db="EMBL/GenBank/DDBJ databases">
        <title>Halocaridina rubra genome assembly.</title>
        <authorList>
            <person name="Smith C."/>
        </authorList>
    </citation>
    <scope>NUCLEOTIDE SEQUENCE [LARGE SCALE GENOMIC DNA]</scope>
    <source>
        <strain evidence="1">EP-1</strain>
        <tissue evidence="1">Whole</tissue>
    </source>
</reference>
<evidence type="ECO:0000313" key="2">
    <source>
        <dbReference type="Proteomes" id="UP001381693"/>
    </source>
</evidence>
<evidence type="ECO:0000313" key="1">
    <source>
        <dbReference type="EMBL" id="KAK7065905.1"/>
    </source>
</evidence>
<keyword evidence="2" id="KW-1185">Reference proteome</keyword>